<protein>
    <recommendedName>
        <fullName evidence="4">Thiamine pyrophosphokinase</fullName>
    </recommendedName>
</protein>
<evidence type="ECO:0000313" key="2">
    <source>
        <dbReference type="EMBL" id="MSS83957.1"/>
    </source>
</evidence>
<accession>A0A6N7VQF0</accession>
<feature type="transmembrane region" description="Helical" evidence="1">
    <location>
        <begin position="333"/>
        <end position="356"/>
    </location>
</feature>
<gene>
    <name evidence="2" type="ORF">FYJ24_04090</name>
</gene>
<proteinExistence type="predicted"/>
<keyword evidence="1" id="KW-0812">Transmembrane</keyword>
<keyword evidence="1" id="KW-1133">Transmembrane helix</keyword>
<evidence type="ECO:0000256" key="1">
    <source>
        <dbReference type="SAM" id="Phobius"/>
    </source>
</evidence>
<dbReference type="RefSeq" id="WP_154543872.1">
    <property type="nucleotide sequence ID" value="NZ_VULO01000004.1"/>
</dbReference>
<dbReference type="NCBIfam" id="NF040608">
    <property type="entry name" value="division_SteA"/>
    <property type="match status" value="1"/>
</dbReference>
<dbReference type="InterPro" id="IPR047795">
    <property type="entry name" value="Put_SteA-like"/>
</dbReference>
<comment type="caution">
    <text evidence="2">The sequence shown here is derived from an EMBL/GenBank/DDBJ whole genome shotgun (WGS) entry which is preliminary data.</text>
</comment>
<dbReference type="AlphaFoldDB" id="A0A6N7VQF0"/>
<evidence type="ECO:0000313" key="3">
    <source>
        <dbReference type="Proteomes" id="UP000470875"/>
    </source>
</evidence>
<organism evidence="2 3">
    <name type="scientific">Scrofimicrobium canadense</name>
    <dbReference type="NCBI Taxonomy" id="2652290"/>
    <lineage>
        <taxon>Bacteria</taxon>
        <taxon>Bacillati</taxon>
        <taxon>Actinomycetota</taxon>
        <taxon>Actinomycetes</taxon>
        <taxon>Actinomycetales</taxon>
        <taxon>Actinomycetaceae</taxon>
        <taxon>Scrofimicrobium</taxon>
    </lineage>
</organism>
<keyword evidence="3" id="KW-1185">Reference proteome</keyword>
<keyword evidence="1" id="KW-0472">Membrane</keyword>
<reference evidence="2 3" key="1">
    <citation type="submission" date="2019-08" db="EMBL/GenBank/DDBJ databases">
        <title>In-depth cultivation of the pig gut microbiome towards novel bacterial diversity and tailored functional studies.</title>
        <authorList>
            <person name="Wylensek D."/>
            <person name="Hitch T.C.A."/>
            <person name="Clavel T."/>
        </authorList>
    </citation>
    <scope>NUCLEOTIDE SEQUENCE [LARGE SCALE GENOMIC DNA]</scope>
    <source>
        <strain evidence="2 3">WB03_NA08</strain>
    </source>
</reference>
<sequence length="382" mass="40949">MSIEDLPLIGTVRVDENVQRLAARLEPGEIAIIDRVDLDRASAVSLLSKRPLAVVNVSSSTTGRTVSAGARLLVSEGIPLIDEVGPELLTLKEGEVIEVRGAQISCENQILAQGQLRNLDELNRFTSEARGRLGLQVQAFASGAGAVWQQESALYIEGQGVPRLEQFRSGKTSIVVDGEPEGFKGIRPIAADFDAVIVATSSGAEAAWKLRRGIDVLVGDPTAVPEKILRRARAHVLLREGTAEPQGSSRMSSIGLTYDVIPTAASELDAAILLADVGGAKSVITVSEERDLQDFFELPGPQQIASFFIRTRASSKVVSASVARSFYRPRVSLALLIFLVVAALVISGVAVLFTPWGQSFSQPWWEWVGTVWPWTNSGTPGG</sequence>
<dbReference type="Proteomes" id="UP000470875">
    <property type="component" value="Unassembled WGS sequence"/>
</dbReference>
<evidence type="ECO:0008006" key="4">
    <source>
        <dbReference type="Google" id="ProtNLM"/>
    </source>
</evidence>
<name>A0A6N7VQF0_9ACTO</name>
<dbReference type="EMBL" id="VULO01000004">
    <property type="protein sequence ID" value="MSS83957.1"/>
    <property type="molecule type" value="Genomic_DNA"/>
</dbReference>